<protein>
    <submittedName>
        <fullName evidence="2">Transporter substrate-binding domain-containing protein</fullName>
    </submittedName>
</protein>
<organism evidence="2 3">
    <name type="scientific">Methanofollis tationis</name>
    <dbReference type="NCBI Taxonomy" id="81417"/>
    <lineage>
        <taxon>Archaea</taxon>
        <taxon>Methanobacteriati</taxon>
        <taxon>Methanobacteriota</taxon>
        <taxon>Stenosarchaea group</taxon>
        <taxon>Methanomicrobia</taxon>
        <taxon>Methanomicrobiales</taxon>
        <taxon>Methanomicrobiaceae</taxon>
        <taxon>Methanofollis</taxon>
    </lineage>
</organism>
<comment type="caution">
    <text evidence="2">The sequence shown here is derived from an EMBL/GenBank/DDBJ whole genome shotgun (WGS) entry which is preliminary data.</text>
</comment>
<accession>A0A7K4HNQ4</accession>
<reference evidence="2 3" key="1">
    <citation type="submission" date="2020-06" db="EMBL/GenBank/DDBJ databases">
        <title>Methanofollis fontis sp. nov., a methanogen isolated from marine sediments near a cold seep at Four-Way Closure Ridge offshore southwestern Taiwan.</title>
        <authorList>
            <person name="Chen S.-C."/>
            <person name="Teng N.-H."/>
            <person name="Lin Y.-S."/>
            <person name="Lai M.-C."/>
            <person name="Chen H.-H."/>
            <person name="Wang C.-C."/>
        </authorList>
    </citation>
    <scope>NUCLEOTIDE SEQUENCE [LARGE SCALE GENOMIC DNA]</scope>
    <source>
        <strain evidence="2 3">DSM 2702</strain>
    </source>
</reference>
<name>A0A7K4HNQ4_9EURY</name>
<dbReference type="Proteomes" id="UP000570823">
    <property type="component" value="Unassembled WGS sequence"/>
</dbReference>
<keyword evidence="3" id="KW-1185">Reference proteome</keyword>
<dbReference type="PANTHER" id="PTHR38834:SF3">
    <property type="entry name" value="SOLUTE-BINDING PROTEIN FAMILY 3_N-TERMINAL DOMAIN-CONTAINING PROTEIN"/>
    <property type="match status" value="1"/>
</dbReference>
<gene>
    <name evidence="2" type="ORF">HWN36_06250</name>
</gene>
<dbReference type="PANTHER" id="PTHR38834">
    <property type="entry name" value="PERIPLASMIC SUBSTRATE BINDING PROTEIN FAMILY 3"/>
    <property type="match status" value="1"/>
</dbReference>
<sequence length="263" mass="28247">MKSRVLLPFGALCLALILSTGCTGTGGGADLSSLTYVTEDYPPYNYMDSGSVTGIAVDILKEIAADAGTPIPAGKIRMMKWDEAYNTALSTPNTVIFSITRLPGREADFKWAGPFATQKMVLFAPKSSSITINGPEDLKNYTIGVVTNDAAIGQLKALGVPQKNMLADQNPAVIIKSLQDGRIDLWCYGQEAGTIAARKATGSASFMEPVYTLDCYDLYYAFNRNTPDPVVALFQQGLDSMIAGDNQSGTSTYEEILKRHVSS</sequence>
<dbReference type="PROSITE" id="PS51257">
    <property type="entry name" value="PROKAR_LIPOPROTEIN"/>
    <property type="match status" value="1"/>
</dbReference>
<dbReference type="EMBL" id="JABXWR010000001">
    <property type="protein sequence ID" value="NVO66915.1"/>
    <property type="molecule type" value="Genomic_DNA"/>
</dbReference>
<proteinExistence type="predicted"/>
<dbReference type="RefSeq" id="WP_176788563.1">
    <property type="nucleotide sequence ID" value="NZ_JABXWR010000001.1"/>
</dbReference>
<evidence type="ECO:0000259" key="1">
    <source>
        <dbReference type="Pfam" id="PF00497"/>
    </source>
</evidence>
<dbReference type="SUPFAM" id="SSF53850">
    <property type="entry name" value="Periplasmic binding protein-like II"/>
    <property type="match status" value="1"/>
</dbReference>
<dbReference type="Gene3D" id="3.40.190.10">
    <property type="entry name" value="Periplasmic binding protein-like II"/>
    <property type="match status" value="2"/>
</dbReference>
<dbReference type="AlphaFoldDB" id="A0A7K4HNQ4"/>
<feature type="domain" description="Solute-binding protein family 3/N-terminal" evidence="1">
    <location>
        <begin position="37"/>
        <end position="243"/>
    </location>
</feature>
<dbReference type="OrthoDB" id="134664at2157"/>
<evidence type="ECO:0000313" key="3">
    <source>
        <dbReference type="Proteomes" id="UP000570823"/>
    </source>
</evidence>
<dbReference type="InterPro" id="IPR001638">
    <property type="entry name" value="Solute-binding_3/MltF_N"/>
</dbReference>
<evidence type="ECO:0000313" key="2">
    <source>
        <dbReference type="EMBL" id="NVO66915.1"/>
    </source>
</evidence>
<dbReference type="Pfam" id="PF00497">
    <property type="entry name" value="SBP_bac_3"/>
    <property type="match status" value="1"/>
</dbReference>